<evidence type="ECO:0000256" key="1">
    <source>
        <dbReference type="SAM" id="MobiDB-lite"/>
    </source>
</evidence>
<name>A0A6T8N1Y7_HEMAN</name>
<accession>A0A6T8N1Y7</accession>
<gene>
    <name evidence="3" type="ORF">HAND00432_LOCUS23186</name>
    <name evidence="4" type="ORF">HAND00432_LOCUS23187</name>
    <name evidence="2" type="ORF">HAND1043_LOCUS16678</name>
</gene>
<evidence type="ECO:0000313" key="2">
    <source>
        <dbReference type="EMBL" id="CAD8750174.1"/>
    </source>
</evidence>
<reference evidence="4" key="1">
    <citation type="submission" date="2021-01" db="EMBL/GenBank/DDBJ databases">
        <authorList>
            <person name="Corre E."/>
            <person name="Pelletier E."/>
            <person name="Niang G."/>
            <person name="Scheremetjew M."/>
            <person name="Finn R."/>
            <person name="Kale V."/>
            <person name="Holt S."/>
            <person name="Cochrane G."/>
            <person name="Meng A."/>
            <person name="Brown T."/>
            <person name="Cohen L."/>
        </authorList>
    </citation>
    <scope>NUCLEOTIDE SEQUENCE</scope>
    <source>
        <strain evidence="2">CCMP441</strain>
        <strain evidence="4">CCMP644</strain>
    </source>
</reference>
<proteinExistence type="predicted"/>
<dbReference type="AlphaFoldDB" id="A0A6T8N1Y7"/>
<sequence>MDLEMDLADPVAVIVTLQGYQSKLAGQVETLKQDMATCRENQRKYGAGPWKTSLSSLQKSLAARSNLLKEVRFQLDLVAAQVRQGRGLCNKLNKLVGPPVTTINLSAGQQQPRPHTSDGSR</sequence>
<feature type="compositionally biased region" description="Polar residues" evidence="1">
    <location>
        <begin position="102"/>
        <end position="114"/>
    </location>
</feature>
<protein>
    <submittedName>
        <fullName evidence="4">Uncharacterized protein</fullName>
    </submittedName>
</protein>
<evidence type="ECO:0000313" key="4">
    <source>
        <dbReference type="EMBL" id="CAD8972186.1"/>
    </source>
</evidence>
<feature type="region of interest" description="Disordered" evidence="1">
    <location>
        <begin position="102"/>
        <end position="121"/>
    </location>
</feature>
<dbReference type="EMBL" id="HBFX01038520">
    <property type="protein sequence ID" value="CAD8972186.1"/>
    <property type="molecule type" value="Transcribed_RNA"/>
</dbReference>
<organism evidence="4">
    <name type="scientific">Hemiselmis andersenii</name>
    <name type="common">Cryptophyte alga</name>
    <dbReference type="NCBI Taxonomy" id="464988"/>
    <lineage>
        <taxon>Eukaryota</taxon>
        <taxon>Cryptophyceae</taxon>
        <taxon>Cryptomonadales</taxon>
        <taxon>Hemiselmidaceae</taxon>
        <taxon>Hemiselmis</taxon>
    </lineage>
</organism>
<dbReference type="EMBL" id="HBFK01027435">
    <property type="protein sequence ID" value="CAD8750174.1"/>
    <property type="molecule type" value="Transcribed_RNA"/>
</dbReference>
<dbReference type="EMBL" id="HBFX01038519">
    <property type="protein sequence ID" value="CAD8972185.1"/>
    <property type="molecule type" value="Transcribed_RNA"/>
</dbReference>
<evidence type="ECO:0000313" key="3">
    <source>
        <dbReference type="EMBL" id="CAD8972185.1"/>
    </source>
</evidence>